<sequence>MLMFRLLFTDSTTHGFPFAALLLDPSRLGVCTIHGLILPFMEEDFPTFDVNCQFTFRAVILHLHCFPFQYCISYI</sequence>
<name>A0AAD6Z4W1_9AGAR</name>
<reference evidence="1" key="1">
    <citation type="submission" date="2023-03" db="EMBL/GenBank/DDBJ databases">
        <title>Massive genome expansion in bonnet fungi (Mycena s.s.) driven by repeated elements and novel gene families across ecological guilds.</title>
        <authorList>
            <consortium name="Lawrence Berkeley National Laboratory"/>
            <person name="Harder C.B."/>
            <person name="Miyauchi S."/>
            <person name="Viragh M."/>
            <person name="Kuo A."/>
            <person name="Thoen E."/>
            <person name="Andreopoulos B."/>
            <person name="Lu D."/>
            <person name="Skrede I."/>
            <person name="Drula E."/>
            <person name="Henrissat B."/>
            <person name="Morin E."/>
            <person name="Kohler A."/>
            <person name="Barry K."/>
            <person name="LaButti K."/>
            <person name="Morin E."/>
            <person name="Salamov A."/>
            <person name="Lipzen A."/>
            <person name="Mereny Z."/>
            <person name="Hegedus B."/>
            <person name="Baldrian P."/>
            <person name="Stursova M."/>
            <person name="Weitz H."/>
            <person name="Taylor A."/>
            <person name="Grigoriev I.V."/>
            <person name="Nagy L.G."/>
            <person name="Martin F."/>
            <person name="Kauserud H."/>
        </authorList>
    </citation>
    <scope>NUCLEOTIDE SEQUENCE</scope>
    <source>
        <strain evidence="1">CBHHK002</strain>
    </source>
</reference>
<keyword evidence="2" id="KW-1185">Reference proteome</keyword>
<dbReference type="AlphaFoldDB" id="A0AAD6Z4W1"/>
<organism evidence="1 2">
    <name type="scientific">Mycena albidolilacea</name>
    <dbReference type="NCBI Taxonomy" id="1033008"/>
    <lineage>
        <taxon>Eukaryota</taxon>
        <taxon>Fungi</taxon>
        <taxon>Dikarya</taxon>
        <taxon>Basidiomycota</taxon>
        <taxon>Agaricomycotina</taxon>
        <taxon>Agaricomycetes</taxon>
        <taxon>Agaricomycetidae</taxon>
        <taxon>Agaricales</taxon>
        <taxon>Marasmiineae</taxon>
        <taxon>Mycenaceae</taxon>
        <taxon>Mycena</taxon>
    </lineage>
</organism>
<evidence type="ECO:0000313" key="1">
    <source>
        <dbReference type="EMBL" id="KAJ7307882.1"/>
    </source>
</evidence>
<dbReference type="Proteomes" id="UP001218218">
    <property type="component" value="Unassembled WGS sequence"/>
</dbReference>
<dbReference type="EMBL" id="JARIHO010000086">
    <property type="protein sequence ID" value="KAJ7307882.1"/>
    <property type="molecule type" value="Genomic_DNA"/>
</dbReference>
<protein>
    <submittedName>
        <fullName evidence="1">Uncharacterized protein</fullName>
    </submittedName>
</protein>
<gene>
    <name evidence="1" type="ORF">DFH08DRAFT_900458</name>
</gene>
<proteinExistence type="predicted"/>
<comment type="caution">
    <text evidence="1">The sequence shown here is derived from an EMBL/GenBank/DDBJ whole genome shotgun (WGS) entry which is preliminary data.</text>
</comment>
<accession>A0AAD6Z4W1</accession>
<evidence type="ECO:0000313" key="2">
    <source>
        <dbReference type="Proteomes" id="UP001218218"/>
    </source>
</evidence>